<dbReference type="Proteomes" id="UP001597362">
    <property type="component" value="Unassembled WGS sequence"/>
</dbReference>
<accession>A0ABW4YGR1</accession>
<keyword evidence="1" id="KW-0732">Signal</keyword>
<reference evidence="3" key="1">
    <citation type="journal article" date="2019" name="Int. J. Syst. Evol. Microbiol.">
        <title>The Global Catalogue of Microorganisms (GCM) 10K type strain sequencing project: providing services to taxonomists for standard genome sequencing and annotation.</title>
        <authorList>
            <consortium name="The Broad Institute Genomics Platform"/>
            <consortium name="The Broad Institute Genome Sequencing Center for Infectious Disease"/>
            <person name="Wu L."/>
            <person name="Ma J."/>
        </authorList>
    </citation>
    <scope>NUCLEOTIDE SEQUENCE [LARGE SCALE GENOMIC DNA]</scope>
    <source>
        <strain evidence="3">GH52</strain>
    </source>
</reference>
<evidence type="ECO:0000256" key="1">
    <source>
        <dbReference type="SAM" id="SignalP"/>
    </source>
</evidence>
<sequence>MVKKGWLKSWIAIVLVASLLAGCSLGGGDTKPSKESGTLKVVYYDENSFHQQYGSLFSVLHPDVEFEIVSTNKLFNNQQDENFDYEKAYEEFIKTEKPDVIITHSSEMKQLIDKGLLLDLESMLTKSKVNTEELVPGVLDYMKELGEGVLYGLPTSFRSSVLLYNKALFDQFNIEHPTDQMTWQEVFQLAQRFPTDGDASERIYGLSLGWSSDFRSVLNNLMMAEQLKFYDAEAKTMTINTPAWKSLIETALAFVKSNSLYVIDEEQMNGSYSYTSYEDHLMQREPFLANRVAMTIGETYTIDEIKRARDSVQDQSKIISDWDMVTVPVSPQAPDESSSMYFNNVFSITAESTNKDLAWKFVSYVTGEEFSRVKSKGGLYGEFPIHTKYIKDDEGRNYAAFYKLKPVVNHDEMNMMMGSDDLPKQFYFLYDQEMQKKLAEIEKDESTIDAALEYLQTKGEELLLQESMTDEELQKMYEQTYGGGASEGTVIVE</sequence>
<organism evidence="2 3">
    <name type="scientific">Paenibacillus yanchengensis</name>
    <dbReference type="NCBI Taxonomy" id="2035833"/>
    <lineage>
        <taxon>Bacteria</taxon>
        <taxon>Bacillati</taxon>
        <taxon>Bacillota</taxon>
        <taxon>Bacilli</taxon>
        <taxon>Bacillales</taxon>
        <taxon>Paenibacillaceae</taxon>
        <taxon>Paenibacillus</taxon>
    </lineage>
</organism>
<evidence type="ECO:0000313" key="3">
    <source>
        <dbReference type="Proteomes" id="UP001597362"/>
    </source>
</evidence>
<dbReference type="Pfam" id="PF01547">
    <property type="entry name" value="SBP_bac_1"/>
    <property type="match status" value="1"/>
</dbReference>
<feature type="signal peptide" evidence="1">
    <location>
        <begin position="1"/>
        <end position="26"/>
    </location>
</feature>
<evidence type="ECO:0000313" key="2">
    <source>
        <dbReference type="EMBL" id="MFD2114858.1"/>
    </source>
</evidence>
<dbReference type="PANTHER" id="PTHR43649">
    <property type="entry name" value="ARABINOSE-BINDING PROTEIN-RELATED"/>
    <property type="match status" value="1"/>
</dbReference>
<comment type="caution">
    <text evidence="2">The sequence shown here is derived from an EMBL/GenBank/DDBJ whole genome shotgun (WGS) entry which is preliminary data.</text>
</comment>
<protein>
    <submittedName>
        <fullName evidence="2">ABC transporter substrate-binding protein</fullName>
    </submittedName>
</protein>
<dbReference type="SUPFAM" id="SSF53850">
    <property type="entry name" value="Periplasmic binding protein-like II"/>
    <property type="match status" value="1"/>
</dbReference>
<keyword evidence="3" id="KW-1185">Reference proteome</keyword>
<dbReference type="PROSITE" id="PS51257">
    <property type="entry name" value="PROKAR_LIPOPROTEIN"/>
    <property type="match status" value="1"/>
</dbReference>
<proteinExistence type="predicted"/>
<dbReference type="PANTHER" id="PTHR43649:SF12">
    <property type="entry name" value="DIACETYLCHITOBIOSE BINDING PROTEIN DASA"/>
    <property type="match status" value="1"/>
</dbReference>
<feature type="chain" id="PRO_5045497880" evidence="1">
    <location>
        <begin position="27"/>
        <end position="493"/>
    </location>
</feature>
<dbReference type="EMBL" id="JBHUHO010000010">
    <property type="protein sequence ID" value="MFD2114858.1"/>
    <property type="molecule type" value="Genomic_DNA"/>
</dbReference>
<dbReference type="InterPro" id="IPR006059">
    <property type="entry name" value="SBP"/>
</dbReference>
<dbReference type="RefSeq" id="WP_377769883.1">
    <property type="nucleotide sequence ID" value="NZ_JBHUHO010000010.1"/>
</dbReference>
<name>A0ABW4YGR1_9BACL</name>
<gene>
    <name evidence="2" type="ORF">ACFSJH_03770</name>
</gene>
<dbReference type="Gene3D" id="3.40.190.10">
    <property type="entry name" value="Periplasmic binding protein-like II"/>
    <property type="match status" value="1"/>
</dbReference>
<dbReference type="InterPro" id="IPR050490">
    <property type="entry name" value="Bact_solute-bd_prot1"/>
</dbReference>